<dbReference type="FunFam" id="2.60.120.260:FF:000060">
    <property type="entry name" value="Probable beta-mannosidase"/>
    <property type="match status" value="1"/>
</dbReference>
<dbReference type="SUPFAM" id="SSF49303">
    <property type="entry name" value="beta-Galactosidase/glucuronidase domain"/>
    <property type="match status" value="3"/>
</dbReference>
<comment type="function">
    <text evidence="2">Exoglycosidase that cleaves the single beta-linked mannose residue from the non-reducing end of all N-linked glycoprotein oligosaccharides.</text>
</comment>
<feature type="domain" description="Beta-mannosidase-like galactose-binding" evidence="25">
    <location>
        <begin position="11"/>
        <end position="188"/>
    </location>
</feature>
<dbReference type="GO" id="GO:0005576">
    <property type="term" value="C:extracellular region"/>
    <property type="evidence" value="ECO:0007669"/>
    <property type="project" value="UniProtKB-SubCell"/>
</dbReference>
<keyword evidence="16" id="KW-0326">Glycosidase</keyword>
<dbReference type="Pfam" id="PF17786">
    <property type="entry name" value="Mannosidase_ig"/>
    <property type="match status" value="1"/>
</dbReference>
<dbReference type="InterPro" id="IPR041447">
    <property type="entry name" value="Mannosidase_ig"/>
</dbReference>
<feature type="domain" description="Glycoside hydrolase family 2 catalytic" evidence="22">
    <location>
        <begin position="319"/>
        <end position="433"/>
    </location>
</feature>
<evidence type="ECO:0000256" key="17">
    <source>
        <dbReference type="ARBA" id="ARBA00032581"/>
    </source>
</evidence>
<comment type="subcellular location">
    <subcellularLocation>
        <location evidence="3">Lysosome</location>
    </subcellularLocation>
    <subcellularLocation>
        <location evidence="4">Secreted</location>
    </subcellularLocation>
</comment>
<evidence type="ECO:0000259" key="25">
    <source>
        <dbReference type="Pfam" id="PF22666"/>
    </source>
</evidence>
<keyword evidence="14" id="KW-0325">Glycoprotein</keyword>
<sequence length="848" mass="97225">MSELKWLVTKWKFKSSTDQDWLPAQVPGCVHTDLLRNGLIPNPFEGKNEIELQWIDRKDWEYETEFDAPEQWLVQSQIELVFEGLDTYAAVYLNDNLILSADNMFRTWTAEVKPLLHDSGNRLRIVFRSAIQEGLSKLEANGFGYPAPNDDSSIGGLEERKLSVFSRKAPYHYGWDWGPRFVTSGISKNISIQGWTGYRIRDLFIRQDQVSADFAKITAVVQIQSEVEGIGKLIVTSDNGMSWDKQVQLSPGSQTVEIAIDIASPKLWWSRGLGEASLYTFNASFSADNGQLTSKSVRTGLRSVKLIRKPDNKGTSFYFELNGIPVFAKGANHIPNDSFFNEVTEERYRHEIASAAESNMNMLRVWGGGLYEQDIFYDLCDEYGILVWQDFMFACSMYPGDQAFLDNVREEAIDNIRRLRNHPSIALWCGNNEIDTAWSQFSEDGGWGWKQRYTAEQRDKIWTDYEAIFHRVLPEVVEEYAPDIEYWPSSPMQAITNNVEQHATNNSSNGDIHFWAVWHASEPFENYKLNVGRFMSEYGFQSFPEHKTVSAYANKDQMALDSDVMLHHQKNGRGNFLIKEYSEKYLKDPKDFVSFLYMSQVLQAEGMKIAIEAHRRNKDYCMGTLYWQMNDCWPVASWSSMDYYGRWKAVQYYVARSFRDVMVSIEQTEDSIEFHVVTDILQPIQATLKWTLYDFEGNALKSDSHPVDVPVNGAVKALQLQVVELLENYSAENTVLVGRLIQDGRELDSKEHYFRYSKHLALSMKPNIEITEIQGSSGTAYTLNARSLAKQVWLQSEEEGIFSDNYFDLVPGVPKTVIFKKRIAESAAFIQASPGKLDVKSMVDFVGR</sequence>
<dbReference type="PANTHER" id="PTHR43730:SF1">
    <property type="entry name" value="BETA-MANNOSIDASE"/>
    <property type="match status" value="1"/>
</dbReference>
<dbReference type="Gene3D" id="3.20.20.80">
    <property type="entry name" value="Glycosidases"/>
    <property type="match status" value="1"/>
</dbReference>
<evidence type="ECO:0000256" key="1">
    <source>
        <dbReference type="ARBA" id="ARBA00000829"/>
    </source>
</evidence>
<evidence type="ECO:0000256" key="14">
    <source>
        <dbReference type="ARBA" id="ARBA00023180"/>
    </source>
</evidence>
<dbReference type="Pfam" id="PF00703">
    <property type="entry name" value="Glyco_hydro_2"/>
    <property type="match status" value="1"/>
</dbReference>
<dbReference type="OrthoDB" id="9801077at2"/>
<feature type="domain" description="Glycoside hydrolase family 2 immunoglobulin-like beta-sandwich" evidence="21">
    <location>
        <begin position="199"/>
        <end position="302"/>
    </location>
</feature>
<dbReference type="RefSeq" id="WP_115995117.1">
    <property type="nucleotide sequence ID" value="NZ_QRDY01000021.1"/>
</dbReference>
<evidence type="ECO:0000256" key="9">
    <source>
        <dbReference type="ARBA" id="ARBA00015707"/>
    </source>
</evidence>
<dbReference type="FunFam" id="3.20.20.80:FF:000050">
    <property type="entry name" value="Beta-mannosidase B"/>
    <property type="match status" value="1"/>
</dbReference>
<dbReference type="InterPro" id="IPR008979">
    <property type="entry name" value="Galactose-bd-like_sf"/>
</dbReference>
<dbReference type="EC" id="3.2.1.25" evidence="8"/>
<evidence type="ECO:0000256" key="3">
    <source>
        <dbReference type="ARBA" id="ARBA00004371"/>
    </source>
</evidence>
<evidence type="ECO:0000256" key="2">
    <source>
        <dbReference type="ARBA" id="ARBA00003150"/>
    </source>
</evidence>
<evidence type="ECO:0000256" key="15">
    <source>
        <dbReference type="ARBA" id="ARBA00023228"/>
    </source>
</evidence>
<feature type="domain" description="Mannosidase Ig/CBM-like" evidence="24">
    <location>
        <begin position="671"/>
        <end position="759"/>
    </location>
</feature>
<comment type="subunit">
    <text evidence="7">Homodimer.</text>
</comment>
<evidence type="ECO:0000256" key="12">
    <source>
        <dbReference type="ARBA" id="ARBA00022801"/>
    </source>
</evidence>
<reference evidence="26 27" key="1">
    <citation type="submission" date="2018-07" db="EMBL/GenBank/DDBJ databases">
        <title>Genomic Encyclopedia of Type Strains, Phase III (KMG-III): the genomes of soil and plant-associated and newly described type strains.</title>
        <authorList>
            <person name="Whitman W."/>
        </authorList>
    </citation>
    <scope>NUCLEOTIDE SEQUENCE [LARGE SCALE GENOMIC DNA]</scope>
    <source>
        <strain evidence="26 27">CECT 8236</strain>
    </source>
</reference>
<dbReference type="Pfam" id="PF02836">
    <property type="entry name" value="Glyco_hydro_2_C"/>
    <property type="match status" value="1"/>
</dbReference>
<dbReference type="PANTHER" id="PTHR43730">
    <property type="entry name" value="BETA-MANNOSIDASE"/>
    <property type="match status" value="1"/>
</dbReference>
<dbReference type="GO" id="GO:0005975">
    <property type="term" value="P:carbohydrate metabolic process"/>
    <property type="evidence" value="ECO:0007669"/>
    <property type="project" value="InterPro"/>
</dbReference>
<comment type="subunit">
    <text evidence="6">Monomer.</text>
</comment>
<evidence type="ECO:0000256" key="10">
    <source>
        <dbReference type="ARBA" id="ARBA00022525"/>
    </source>
</evidence>
<dbReference type="Gene3D" id="2.60.120.260">
    <property type="entry name" value="Galactose-binding domain-like"/>
    <property type="match status" value="1"/>
</dbReference>
<dbReference type="InterPro" id="IPR013783">
    <property type="entry name" value="Ig-like_fold"/>
</dbReference>
<keyword evidence="12" id="KW-0378">Hydrolase</keyword>
<gene>
    <name evidence="26" type="ORF">DFP95_1216</name>
</gene>
<keyword evidence="10" id="KW-0964">Secreted</keyword>
<keyword evidence="11" id="KW-0732">Signal</keyword>
<evidence type="ECO:0000256" key="11">
    <source>
        <dbReference type="ARBA" id="ARBA00022729"/>
    </source>
</evidence>
<dbReference type="InterPro" id="IPR041625">
    <property type="entry name" value="Beta-mannosidase_Ig"/>
</dbReference>
<protein>
    <recommendedName>
        <fullName evidence="9">Beta-mannosidase</fullName>
        <ecNumber evidence="8">3.2.1.25</ecNumber>
    </recommendedName>
    <alternativeName>
        <fullName evidence="19">Beta-mannosidase B</fullName>
    </alternativeName>
    <alternativeName>
        <fullName evidence="17">Lysosomal beta A mannosidase</fullName>
    </alternativeName>
    <alternativeName>
        <fullName evidence="20">Mannanase B</fullName>
    </alternativeName>
</protein>
<dbReference type="GO" id="GO:0006516">
    <property type="term" value="P:glycoprotein catabolic process"/>
    <property type="evidence" value="ECO:0007669"/>
    <property type="project" value="TreeGrafter"/>
</dbReference>
<dbReference type="SUPFAM" id="SSF51445">
    <property type="entry name" value="(Trans)glycosidases"/>
    <property type="match status" value="1"/>
</dbReference>
<comment type="caution">
    <text evidence="26">The sequence shown here is derived from an EMBL/GenBank/DDBJ whole genome shotgun (WGS) entry which is preliminary data.</text>
</comment>
<dbReference type="Gene3D" id="2.60.40.10">
    <property type="entry name" value="Immunoglobulins"/>
    <property type="match status" value="3"/>
</dbReference>
<dbReference type="AlphaFoldDB" id="A0A3D9HZB1"/>
<evidence type="ECO:0000259" key="23">
    <source>
        <dbReference type="Pfam" id="PF17753"/>
    </source>
</evidence>
<dbReference type="EMBL" id="QRDY01000021">
    <property type="protein sequence ID" value="RED54750.1"/>
    <property type="molecule type" value="Genomic_DNA"/>
</dbReference>
<evidence type="ECO:0000313" key="26">
    <source>
        <dbReference type="EMBL" id="RED54750.1"/>
    </source>
</evidence>
<evidence type="ECO:0000256" key="8">
    <source>
        <dbReference type="ARBA" id="ARBA00012754"/>
    </source>
</evidence>
<evidence type="ECO:0000313" key="27">
    <source>
        <dbReference type="Proteomes" id="UP000256869"/>
    </source>
</evidence>
<evidence type="ECO:0000256" key="13">
    <source>
        <dbReference type="ARBA" id="ARBA00023157"/>
    </source>
</evidence>
<dbReference type="GO" id="GO:0004567">
    <property type="term" value="F:beta-mannosidase activity"/>
    <property type="evidence" value="ECO:0007669"/>
    <property type="project" value="UniProtKB-EC"/>
</dbReference>
<dbReference type="Pfam" id="PF17753">
    <property type="entry name" value="Ig_mannosidase"/>
    <property type="match status" value="1"/>
</dbReference>
<dbReference type="InterPro" id="IPR054593">
    <property type="entry name" value="Beta-mannosidase-like_N2"/>
</dbReference>
<dbReference type="Proteomes" id="UP000256869">
    <property type="component" value="Unassembled WGS sequence"/>
</dbReference>
<dbReference type="InterPro" id="IPR036156">
    <property type="entry name" value="Beta-gal/glucu_dom_sf"/>
</dbReference>
<comment type="similarity">
    <text evidence="18">Belongs to the glycosyl hydrolase 2 family. Beta-mannosidase B subfamily.</text>
</comment>
<comment type="catalytic activity">
    <reaction evidence="1">
        <text>Hydrolysis of terminal, non-reducing beta-D-mannose residues in beta-D-mannosides.</text>
        <dbReference type="EC" id="3.2.1.25"/>
    </reaction>
</comment>
<evidence type="ECO:0000256" key="16">
    <source>
        <dbReference type="ARBA" id="ARBA00023295"/>
    </source>
</evidence>
<dbReference type="InterPro" id="IPR017853">
    <property type="entry name" value="GH"/>
</dbReference>
<evidence type="ECO:0000256" key="4">
    <source>
        <dbReference type="ARBA" id="ARBA00004613"/>
    </source>
</evidence>
<evidence type="ECO:0000256" key="6">
    <source>
        <dbReference type="ARBA" id="ARBA00011245"/>
    </source>
</evidence>
<dbReference type="InterPro" id="IPR050887">
    <property type="entry name" value="Beta-mannosidase_GH2"/>
</dbReference>
<dbReference type="InterPro" id="IPR006102">
    <property type="entry name" value="Ig-like_GH2"/>
</dbReference>
<comment type="pathway">
    <text evidence="5">Glycan metabolism; N-glycan degradation.</text>
</comment>
<accession>A0A3D9HZB1</accession>
<keyword evidence="13" id="KW-1015">Disulfide bond</keyword>
<evidence type="ECO:0000256" key="5">
    <source>
        <dbReference type="ARBA" id="ARBA00004740"/>
    </source>
</evidence>
<name>A0A3D9HZB1_9BACL</name>
<evidence type="ECO:0000259" key="24">
    <source>
        <dbReference type="Pfam" id="PF17786"/>
    </source>
</evidence>
<evidence type="ECO:0000256" key="19">
    <source>
        <dbReference type="ARBA" id="ARBA00041069"/>
    </source>
</evidence>
<proteinExistence type="inferred from homology"/>
<dbReference type="Pfam" id="PF22666">
    <property type="entry name" value="Glyco_hydro_2_N2"/>
    <property type="match status" value="1"/>
</dbReference>
<evidence type="ECO:0000256" key="7">
    <source>
        <dbReference type="ARBA" id="ARBA00011738"/>
    </source>
</evidence>
<evidence type="ECO:0000256" key="20">
    <source>
        <dbReference type="ARBA" id="ARBA00041614"/>
    </source>
</evidence>
<organism evidence="26 27">
    <name type="scientific">Cohnella lupini</name>
    <dbReference type="NCBI Taxonomy" id="1294267"/>
    <lineage>
        <taxon>Bacteria</taxon>
        <taxon>Bacillati</taxon>
        <taxon>Bacillota</taxon>
        <taxon>Bacilli</taxon>
        <taxon>Bacillales</taxon>
        <taxon>Paenibacillaceae</taxon>
        <taxon>Cohnella</taxon>
    </lineage>
</organism>
<dbReference type="GO" id="GO:0005764">
    <property type="term" value="C:lysosome"/>
    <property type="evidence" value="ECO:0007669"/>
    <property type="project" value="UniProtKB-SubCell"/>
</dbReference>
<evidence type="ECO:0000256" key="18">
    <source>
        <dbReference type="ARBA" id="ARBA00038429"/>
    </source>
</evidence>
<dbReference type="SUPFAM" id="SSF49785">
    <property type="entry name" value="Galactose-binding domain-like"/>
    <property type="match status" value="1"/>
</dbReference>
<feature type="domain" description="Beta-mannosidase Ig-fold" evidence="23">
    <location>
        <begin position="765"/>
        <end position="844"/>
    </location>
</feature>
<keyword evidence="15" id="KW-0458">Lysosome</keyword>
<evidence type="ECO:0000259" key="21">
    <source>
        <dbReference type="Pfam" id="PF00703"/>
    </source>
</evidence>
<dbReference type="InterPro" id="IPR006103">
    <property type="entry name" value="Glyco_hydro_2_cat"/>
</dbReference>
<evidence type="ECO:0000259" key="22">
    <source>
        <dbReference type="Pfam" id="PF02836"/>
    </source>
</evidence>
<keyword evidence="27" id="KW-1185">Reference proteome</keyword>